<dbReference type="EMBL" id="CP002961">
    <property type="protein sequence ID" value="AFK02275.1"/>
    <property type="molecule type" value="Genomic_DNA"/>
</dbReference>
<keyword evidence="3" id="KW-1185">Reference proteome</keyword>
<accession>A0ABN4AJS1</accession>
<reference evidence="2 3" key="1">
    <citation type="submission" date="2011-07" db="EMBL/GenBank/DDBJ databases">
        <title>The complete genome of chromosome of Emticicia oligotrophica DSM 17448.</title>
        <authorList>
            <consortium name="US DOE Joint Genome Institute (JGI-PGF)"/>
            <person name="Lucas S."/>
            <person name="Han J."/>
            <person name="Lapidus A."/>
            <person name="Bruce D."/>
            <person name="Goodwin L."/>
            <person name="Pitluck S."/>
            <person name="Peters L."/>
            <person name="Kyrpides N."/>
            <person name="Mavromatis K."/>
            <person name="Ivanova N."/>
            <person name="Ovchinnikova G."/>
            <person name="Teshima H."/>
            <person name="Detter J.C."/>
            <person name="Tapia R."/>
            <person name="Han C."/>
            <person name="Land M."/>
            <person name="Hauser L."/>
            <person name="Markowitz V."/>
            <person name="Cheng J.-F."/>
            <person name="Hugenholtz P."/>
            <person name="Woyke T."/>
            <person name="Wu D."/>
            <person name="Tindall B."/>
            <person name="Pomrenke H."/>
            <person name="Brambilla E."/>
            <person name="Klenk H.-P."/>
            <person name="Eisen J.A."/>
        </authorList>
    </citation>
    <scope>NUCLEOTIDE SEQUENCE [LARGE SCALE GENOMIC DNA]</scope>
    <source>
        <strain evidence="2 3">DSM 17448</strain>
    </source>
</reference>
<dbReference type="InterPro" id="IPR001387">
    <property type="entry name" value="Cro/C1-type_HTH"/>
</dbReference>
<dbReference type="InterPro" id="IPR010982">
    <property type="entry name" value="Lambda_DNA-bd_dom_sf"/>
</dbReference>
<dbReference type="CDD" id="cd00093">
    <property type="entry name" value="HTH_XRE"/>
    <property type="match status" value="1"/>
</dbReference>
<evidence type="ECO:0000313" key="2">
    <source>
        <dbReference type="EMBL" id="AFK02275.1"/>
    </source>
</evidence>
<gene>
    <name evidence="2" type="ordered locus">Emtol_1125</name>
</gene>
<evidence type="ECO:0000259" key="1">
    <source>
        <dbReference type="PROSITE" id="PS50943"/>
    </source>
</evidence>
<name>A0ABN4AJS1_EMTOG</name>
<dbReference type="Gene3D" id="1.10.260.40">
    <property type="entry name" value="lambda repressor-like DNA-binding domains"/>
    <property type="match status" value="1"/>
</dbReference>
<dbReference type="Proteomes" id="UP000002875">
    <property type="component" value="Chromosome"/>
</dbReference>
<protein>
    <submittedName>
        <fullName evidence="2">Helix-turn-helix domain protein</fullName>
    </submittedName>
</protein>
<dbReference type="RefSeq" id="WP_015027975.1">
    <property type="nucleotide sequence ID" value="NC_018748.1"/>
</dbReference>
<evidence type="ECO:0000313" key="3">
    <source>
        <dbReference type="Proteomes" id="UP000002875"/>
    </source>
</evidence>
<dbReference type="SUPFAM" id="SSF47413">
    <property type="entry name" value="lambda repressor-like DNA-binding domains"/>
    <property type="match status" value="1"/>
</dbReference>
<dbReference type="SMART" id="SM00530">
    <property type="entry name" value="HTH_XRE"/>
    <property type="match status" value="1"/>
</dbReference>
<dbReference type="Pfam" id="PF01381">
    <property type="entry name" value="HTH_3"/>
    <property type="match status" value="1"/>
</dbReference>
<feature type="domain" description="HTH cro/C1-type" evidence="1">
    <location>
        <begin position="8"/>
        <end position="62"/>
    </location>
</feature>
<dbReference type="PROSITE" id="PS50943">
    <property type="entry name" value="HTH_CROC1"/>
    <property type="match status" value="1"/>
</dbReference>
<sequence length="100" mass="11481">MKTTGEIIREKREKKGLLLRHLSAQLDIDTAILSKIERGERKATREQITKLADILELDKESLLIQYLSEKILYEIQDEDLGIQALKVAEKTIKYGGTKNK</sequence>
<organism evidence="2 3">
    <name type="scientific">Emticicia oligotrophica (strain DSM 17448 / CIP 109782 / MTCC 6937 / GPTSA100-15)</name>
    <dbReference type="NCBI Taxonomy" id="929562"/>
    <lineage>
        <taxon>Bacteria</taxon>
        <taxon>Pseudomonadati</taxon>
        <taxon>Bacteroidota</taxon>
        <taxon>Cytophagia</taxon>
        <taxon>Cytophagales</taxon>
        <taxon>Leadbetterellaceae</taxon>
        <taxon>Emticicia</taxon>
    </lineage>
</organism>
<proteinExistence type="predicted"/>